<accession>A0ABW2Y821</accession>
<dbReference type="RefSeq" id="WP_377938454.1">
    <property type="nucleotide sequence ID" value="NZ_JBHTHQ010000016.1"/>
</dbReference>
<keyword evidence="6 9" id="KW-0378">Hydrolase</keyword>
<comment type="subunit">
    <text evidence="9">Homodimer, forms a heterotetramer with a Cas1 homodimer.</text>
</comment>
<proteinExistence type="inferred from homology"/>
<comment type="similarity">
    <text evidence="2 9 10">Belongs to the CRISPR-associated endoribonuclease Cas2 protein family.</text>
</comment>
<dbReference type="PIRSF" id="PIRSF032582">
    <property type="entry name" value="Cas2"/>
    <property type="match status" value="1"/>
</dbReference>
<keyword evidence="7 9" id="KW-0460">Magnesium</keyword>
<comment type="caution">
    <text evidence="11">The sequence shown here is derived from an EMBL/GenBank/DDBJ whole genome shotgun (WGS) entry which is preliminary data.</text>
</comment>
<evidence type="ECO:0000256" key="4">
    <source>
        <dbReference type="ARBA" id="ARBA00022723"/>
    </source>
</evidence>
<dbReference type="NCBIfam" id="TIGR01573">
    <property type="entry name" value="cas2"/>
    <property type="match status" value="1"/>
</dbReference>
<dbReference type="Gene3D" id="3.30.70.240">
    <property type="match status" value="1"/>
</dbReference>
<evidence type="ECO:0000256" key="10">
    <source>
        <dbReference type="PIRNR" id="PIRNR032582"/>
    </source>
</evidence>
<dbReference type="InterPro" id="IPR019199">
    <property type="entry name" value="Virulence_VapD/CRISPR_Cas2"/>
</dbReference>
<comment type="function">
    <text evidence="9">CRISPR (clustered regularly interspaced short palindromic repeat), is an adaptive immune system that provides protection against mobile genetic elements (viruses, transposable elements and conjugative plasmids). CRISPR clusters contain sequences complementary to antecedent mobile elements and target invading nucleic acids. CRISPR clusters are transcribed and processed into CRISPR RNA (crRNA). Functions as a ssRNA-specific endoribonuclease. Involved in the integration of spacer DNA into the CRISPR cassette.</text>
</comment>
<evidence type="ECO:0000256" key="1">
    <source>
        <dbReference type="ARBA" id="ARBA00001946"/>
    </source>
</evidence>
<evidence type="ECO:0000313" key="11">
    <source>
        <dbReference type="EMBL" id="MFD0704736.1"/>
    </source>
</evidence>
<evidence type="ECO:0000256" key="6">
    <source>
        <dbReference type="ARBA" id="ARBA00022801"/>
    </source>
</evidence>
<dbReference type="SUPFAM" id="SSF143430">
    <property type="entry name" value="TTP0101/SSO1404-like"/>
    <property type="match status" value="1"/>
</dbReference>
<keyword evidence="3 9" id="KW-0540">Nuclease</keyword>
<evidence type="ECO:0000256" key="9">
    <source>
        <dbReference type="HAMAP-Rule" id="MF_01471"/>
    </source>
</evidence>
<organism evidence="11 12">
    <name type="scientific">Alloscardovia venturai</name>
    <dbReference type="NCBI Taxonomy" id="1769421"/>
    <lineage>
        <taxon>Bacteria</taxon>
        <taxon>Bacillati</taxon>
        <taxon>Actinomycetota</taxon>
        <taxon>Actinomycetes</taxon>
        <taxon>Bifidobacteriales</taxon>
        <taxon>Bifidobacteriaceae</taxon>
        <taxon>Alloscardovia</taxon>
    </lineage>
</organism>
<dbReference type="GO" id="GO:0004519">
    <property type="term" value="F:endonuclease activity"/>
    <property type="evidence" value="ECO:0007669"/>
    <property type="project" value="UniProtKB-KW"/>
</dbReference>
<dbReference type="PANTHER" id="PTHR34405:SF3">
    <property type="entry name" value="CRISPR-ASSOCIATED ENDORIBONUCLEASE CAS2 3"/>
    <property type="match status" value="1"/>
</dbReference>
<dbReference type="EC" id="3.1.-.-" evidence="9"/>
<sequence length="96" mass="11090">MLVVVTYDVDTTDIAGRRRLRRVAKVCAKFGQRVQNSVFECDVSPSDYLLLKHDLFEIMDNQADSLRFYNLGSKYSNKIEHKGIQHHLPTDSVMML</sequence>
<dbReference type="CDD" id="cd09725">
    <property type="entry name" value="Cas2_I_II_III"/>
    <property type="match status" value="1"/>
</dbReference>
<comment type="cofactor">
    <cofactor evidence="1 9">
        <name>Mg(2+)</name>
        <dbReference type="ChEBI" id="CHEBI:18420"/>
    </cofactor>
</comment>
<evidence type="ECO:0000313" key="12">
    <source>
        <dbReference type="Proteomes" id="UP001597036"/>
    </source>
</evidence>
<dbReference type="HAMAP" id="MF_01471">
    <property type="entry name" value="Cas2"/>
    <property type="match status" value="1"/>
</dbReference>
<evidence type="ECO:0000256" key="7">
    <source>
        <dbReference type="ARBA" id="ARBA00022842"/>
    </source>
</evidence>
<gene>
    <name evidence="9 11" type="primary">cas2</name>
    <name evidence="11" type="ORF">ACFQY8_03100</name>
</gene>
<dbReference type="EMBL" id="JBHTHQ010000016">
    <property type="protein sequence ID" value="MFD0704736.1"/>
    <property type="molecule type" value="Genomic_DNA"/>
</dbReference>
<dbReference type="PANTHER" id="PTHR34405">
    <property type="entry name" value="CRISPR-ASSOCIATED ENDORIBONUCLEASE CAS2"/>
    <property type="match status" value="1"/>
</dbReference>
<evidence type="ECO:0000256" key="8">
    <source>
        <dbReference type="ARBA" id="ARBA00023118"/>
    </source>
</evidence>
<keyword evidence="12" id="KW-1185">Reference proteome</keyword>
<reference evidence="12" key="1">
    <citation type="journal article" date="2019" name="Int. J. Syst. Evol. Microbiol.">
        <title>The Global Catalogue of Microorganisms (GCM) 10K type strain sequencing project: providing services to taxonomists for standard genome sequencing and annotation.</title>
        <authorList>
            <consortium name="The Broad Institute Genomics Platform"/>
            <consortium name="The Broad Institute Genome Sequencing Center for Infectious Disease"/>
            <person name="Wu L."/>
            <person name="Ma J."/>
        </authorList>
    </citation>
    <scope>NUCLEOTIDE SEQUENCE [LARGE SCALE GENOMIC DNA]</scope>
    <source>
        <strain evidence="12">CCM 8604</strain>
    </source>
</reference>
<feature type="binding site" evidence="9">
    <location>
        <position position="8"/>
    </location>
    <ligand>
        <name>Mg(2+)</name>
        <dbReference type="ChEBI" id="CHEBI:18420"/>
        <note>catalytic</note>
    </ligand>
</feature>
<dbReference type="InterPro" id="IPR021127">
    <property type="entry name" value="CRISPR_associated_Cas2"/>
</dbReference>
<keyword evidence="8 9" id="KW-0051">Antiviral defense</keyword>
<keyword evidence="5 9" id="KW-0255">Endonuclease</keyword>
<evidence type="ECO:0000256" key="2">
    <source>
        <dbReference type="ARBA" id="ARBA00009959"/>
    </source>
</evidence>
<dbReference type="Pfam" id="PF09827">
    <property type="entry name" value="CRISPR_Cas2"/>
    <property type="match status" value="1"/>
</dbReference>
<keyword evidence="4 9" id="KW-0479">Metal-binding</keyword>
<evidence type="ECO:0000256" key="3">
    <source>
        <dbReference type="ARBA" id="ARBA00022722"/>
    </source>
</evidence>
<name>A0ABW2Y821_9BIFI</name>
<dbReference type="Proteomes" id="UP001597036">
    <property type="component" value="Unassembled WGS sequence"/>
</dbReference>
<evidence type="ECO:0000256" key="5">
    <source>
        <dbReference type="ARBA" id="ARBA00022759"/>
    </source>
</evidence>
<protein>
    <recommendedName>
        <fullName evidence="9">CRISPR-associated endoribonuclease Cas2</fullName>
        <ecNumber evidence="9">3.1.-.-</ecNumber>
    </recommendedName>
</protein>